<evidence type="ECO:0000313" key="1">
    <source>
        <dbReference type="EMBL" id="ORY02458.1"/>
    </source>
</evidence>
<sequence>MESLIREFDITAPEDCITLLKYNYGNHIRFWSVNLRNQRFDWNSLYLLKTYFAQYPSHVSEVIVSVKGSLGPHNSFAHGYDTSRKGVEKCVQQMLSITEGEKIFHISHQSVSTARPTSPIPQHGCVSTRTAAIIRL</sequence>
<dbReference type="EMBL" id="MCFA01000157">
    <property type="protein sequence ID" value="ORY02458.1"/>
    <property type="molecule type" value="Genomic_DNA"/>
</dbReference>
<evidence type="ECO:0000313" key="2">
    <source>
        <dbReference type="Proteomes" id="UP000193144"/>
    </source>
</evidence>
<comment type="caution">
    <text evidence="1">The sequence shown here is derived from an EMBL/GenBank/DDBJ whole genome shotgun (WGS) entry which is preliminary data.</text>
</comment>
<keyword evidence="2" id="KW-1185">Reference proteome</keyword>
<protein>
    <submittedName>
        <fullName evidence="1">Uncharacterized protein</fullName>
    </submittedName>
</protein>
<name>A0A1Y1YWK9_9PLEO</name>
<dbReference type="Proteomes" id="UP000193144">
    <property type="component" value="Unassembled WGS sequence"/>
</dbReference>
<accession>A0A1Y1YWK9</accession>
<proteinExistence type="predicted"/>
<dbReference type="AlphaFoldDB" id="A0A1Y1YWK9"/>
<gene>
    <name evidence="1" type="ORF">BCR34DRAFT_81307</name>
</gene>
<organism evidence="1 2">
    <name type="scientific">Clohesyomyces aquaticus</name>
    <dbReference type="NCBI Taxonomy" id="1231657"/>
    <lineage>
        <taxon>Eukaryota</taxon>
        <taxon>Fungi</taxon>
        <taxon>Dikarya</taxon>
        <taxon>Ascomycota</taxon>
        <taxon>Pezizomycotina</taxon>
        <taxon>Dothideomycetes</taxon>
        <taxon>Pleosporomycetidae</taxon>
        <taxon>Pleosporales</taxon>
        <taxon>Lindgomycetaceae</taxon>
        <taxon>Clohesyomyces</taxon>
    </lineage>
</organism>
<reference evidence="1 2" key="1">
    <citation type="submission" date="2016-07" db="EMBL/GenBank/DDBJ databases">
        <title>Pervasive Adenine N6-methylation of Active Genes in Fungi.</title>
        <authorList>
            <consortium name="DOE Joint Genome Institute"/>
            <person name="Mondo S.J."/>
            <person name="Dannebaum R.O."/>
            <person name="Kuo R.C."/>
            <person name="Labutti K."/>
            <person name="Haridas S."/>
            <person name="Kuo A."/>
            <person name="Salamov A."/>
            <person name="Ahrendt S.R."/>
            <person name="Lipzen A."/>
            <person name="Sullivan W."/>
            <person name="Andreopoulos W.B."/>
            <person name="Clum A."/>
            <person name="Lindquist E."/>
            <person name="Daum C."/>
            <person name="Ramamoorthy G.K."/>
            <person name="Gryganskyi A."/>
            <person name="Culley D."/>
            <person name="Magnuson J.K."/>
            <person name="James T.Y."/>
            <person name="O'Malley M.A."/>
            <person name="Stajich J.E."/>
            <person name="Spatafora J.W."/>
            <person name="Visel A."/>
            <person name="Grigoriev I.V."/>
        </authorList>
    </citation>
    <scope>NUCLEOTIDE SEQUENCE [LARGE SCALE GENOMIC DNA]</scope>
    <source>
        <strain evidence="1 2">CBS 115471</strain>
    </source>
</reference>